<evidence type="ECO:0000313" key="5">
    <source>
        <dbReference type="Proteomes" id="UP000271193"/>
    </source>
</evidence>
<dbReference type="KEGG" id="cben:EG339_19355"/>
<protein>
    <submittedName>
        <fullName evidence="4">DUF4428 domain-containing protein</fullName>
    </submittedName>
</protein>
<dbReference type="InterPro" id="IPR018649">
    <property type="entry name" value="SHOCT"/>
</dbReference>
<sequence length="287" mass="32793">MNNSCSLCNTELTSMDKLLGENKLSDGGVLCNKCLDKISYLNQEVLYNLNQFNINDIHRIIQNKNPEQNTSVVTQQENLPMAIAEEPENISKEEYKRRKQKIKAELERLNANLSVFTKGEIKELPSLISEEEKILGITDAQFINTLDAGILVATTQRILSVSKSMFGAAKINDFLNEAIKSVSFVTHPRSPIIKLHLEERVVEFECYMDKEDSEKFYDIIRSIYNNPVQQSQYKPQADSAIDNTRTNPTLSFEILEQLEKLGKLRENGILTDTEFTEQKRKLLGQLK</sequence>
<dbReference type="EMBL" id="CP033932">
    <property type="protein sequence ID" value="AZB26595.1"/>
    <property type="molecule type" value="Genomic_DNA"/>
</dbReference>
<gene>
    <name evidence="4" type="ORF">EG339_19355</name>
</gene>
<dbReference type="RefSeq" id="WP_123871506.1">
    <property type="nucleotide sequence ID" value="NZ_CP033932.1"/>
</dbReference>
<dbReference type="InterPro" id="IPR027872">
    <property type="entry name" value="DUF4428"/>
</dbReference>
<dbReference type="InterPro" id="IPR039519">
    <property type="entry name" value="YokE-like_PH"/>
</dbReference>
<keyword evidence="5" id="KW-1185">Reference proteome</keyword>
<feature type="domain" description="DUF4428" evidence="3">
    <location>
        <begin position="5"/>
        <end position="57"/>
    </location>
</feature>
<dbReference type="GeneID" id="99066967"/>
<dbReference type="AlphaFoldDB" id="A0A3G6TBG6"/>
<feature type="domain" description="SHOCT" evidence="1">
    <location>
        <begin position="256"/>
        <end position="283"/>
    </location>
</feature>
<organism evidence="4 5">
    <name type="scientific">Chryseobacterium bernardetii</name>
    <dbReference type="NCBI Taxonomy" id="1241978"/>
    <lineage>
        <taxon>Bacteria</taxon>
        <taxon>Pseudomonadati</taxon>
        <taxon>Bacteroidota</taxon>
        <taxon>Flavobacteriia</taxon>
        <taxon>Flavobacteriales</taxon>
        <taxon>Weeksellaceae</taxon>
        <taxon>Chryseobacterium group</taxon>
        <taxon>Chryseobacterium</taxon>
    </lineage>
</organism>
<dbReference type="Pfam" id="PF14471">
    <property type="entry name" value="DUF4428"/>
    <property type="match status" value="1"/>
</dbReference>
<name>A0A3G6TBG6_9FLAO</name>
<feature type="domain" description="YokE-like PH" evidence="2">
    <location>
        <begin position="129"/>
        <end position="221"/>
    </location>
</feature>
<evidence type="ECO:0000259" key="3">
    <source>
        <dbReference type="Pfam" id="PF14471"/>
    </source>
</evidence>
<evidence type="ECO:0000259" key="2">
    <source>
        <dbReference type="Pfam" id="PF14470"/>
    </source>
</evidence>
<evidence type="ECO:0000313" key="4">
    <source>
        <dbReference type="EMBL" id="AZB26595.1"/>
    </source>
</evidence>
<dbReference type="Pfam" id="PF14470">
    <property type="entry name" value="bPH_3"/>
    <property type="match status" value="1"/>
</dbReference>
<evidence type="ECO:0000259" key="1">
    <source>
        <dbReference type="Pfam" id="PF09851"/>
    </source>
</evidence>
<reference evidence="5" key="1">
    <citation type="submission" date="2018-11" db="EMBL/GenBank/DDBJ databases">
        <title>Proposal to divide the Flavobacteriaceae and reorganize its genera based on Amino Acid Identity values calculated from whole genome sequences.</title>
        <authorList>
            <person name="Nicholson A.C."/>
            <person name="Gulvik C.A."/>
            <person name="Whitney A.M."/>
            <person name="Humrighouse B.W."/>
            <person name="Bell M."/>
            <person name="Holmes B."/>
            <person name="Steigerwalt A.G."/>
            <person name="Villarma A."/>
            <person name="Sheth M."/>
            <person name="Batra D."/>
            <person name="Pryor J."/>
            <person name="Bernardet J.-F."/>
            <person name="Hugo C."/>
            <person name="Kampfer P."/>
            <person name="Newman J."/>
            <person name="McQuiston J.R."/>
        </authorList>
    </citation>
    <scope>NUCLEOTIDE SEQUENCE [LARGE SCALE GENOMIC DNA]</scope>
    <source>
        <strain evidence="5">G0229</strain>
    </source>
</reference>
<proteinExistence type="predicted"/>
<dbReference type="Proteomes" id="UP000271193">
    <property type="component" value="Chromosome"/>
</dbReference>
<accession>A0A3G6TBG6</accession>
<dbReference type="Pfam" id="PF09851">
    <property type="entry name" value="SHOCT"/>
    <property type="match status" value="1"/>
</dbReference>